<keyword evidence="2" id="KW-0489">Methyltransferase</keyword>
<keyword evidence="2" id="KW-0808">Transferase</keyword>
<feature type="transmembrane region" description="Helical" evidence="1">
    <location>
        <begin position="9"/>
        <end position="32"/>
    </location>
</feature>
<name>A0A1D2N1Q4_ORCCI</name>
<comment type="caution">
    <text evidence="2">The sequence shown here is derived from an EMBL/GenBank/DDBJ whole genome shotgun (WGS) entry which is preliminary data.</text>
</comment>
<keyword evidence="1" id="KW-1133">Transmembrane helix</keyword>
<keyword evidence="1" id="KW-0812">Transmembrane</keyword>
<dbReference type="OrthoDB" id="6346064at2759"/>
<evidence type="ECO:0000313" key="2">
    <source>
        <dbReference type="EMBL" id="ODM99188.1"/>
    </source>
</evidence>
<keyword evidence="1" id="KW-0472">Membrane</keyword>
<sequence length="348" mass="40449">MIHKVCNRYLLFLLIGINVLVILAVILCYTTFMQFNIVFLQSREINNVFSSTCNCNKSITKNVLITGNNAEKENLCSFESSFYGERQRIISYSLYEYNEGKNKDKNSRMTADLLKSIGKNLILLRQHFPGWLIRVYSDLNIDEYICGLTCRNAELQWCDIRGIQAYGNLSQVIGRIWRFLPLADPTVEMFLSRDLDSFLSLRDAAAVQDWLQNTTKPFTTFRDHKDHNYPILAGLFGARTNQLSEDFKKSKLETIISLANKNNSNTLRKIYDQEILRDVLFMPNLKLFVTYDSYSCETWARLSMVRPFPTKRNGTEFLGSTELWEKPTYRQICPVLCRPAFGKDWKNC</sequence>
<evidence type="ECO:0000313" key="3">
    <source>
        <dbReference type="Proteomes" id="UP000094527"/>
    </source>
</evidence>
<dbReference type="AlphaFoldDB" id="A0A1D2N1Q4"/>
<keyword evidence="3" id="KW-1185">Reference proteome</keyword>
<reference evidence="2 3" key="1">
    <citation type="journal article" date="2016" name="Genome Biol. Evol.">
        <title>Gene Family Evolution Reflects Adaptation to Soil Environmental Stressors in the Genome of the Collembolan Orchesella cincta.</title>
        <authorList>
            <person name="Faddeeva-Vakhrusheva A."/>
            <person name="Derks M.F."/>
            <person name="Anvar S.Y."/>
            <person name="Agamennone V."/>
            <person name="Suring W."/>
            <person name="Smit S."/>
            <person name="van Straalen N.M."/>
            <person name="Roelofs D."/>
        </authorList>
    </citation>
    <scope>NUCLEOTIDE SEQUENCE [LARGE SCALE GENOMIC DNA]</scope>
    <source>
        <tissue evidence="2">Mixed pool</tissue>
    </source>
</reference>
<dbReference type="GO" id="GO:0032259">
    <property type="term" value="P:methylation"/>
    <property type="evidence" value="ECO:0007669"/>
    <property type="project" value="UniProtKB-KW"/>
</dbReference>
<dbReference type="Proteomes" id="UP000094527">
    <property type="component" value="Unassembled WGS sequence"/>
</dbReference>
<gene>
    <name evidence="2" type="ORF">Ocin01_07482</name>
</gene>
<dbReference type="OMA" id="SCETWAR"/>
<dbReference type="EMBL" id="LJIJ01000294">
    <property type="protein sequence ID" value="ODM99188.1"/>
    <property type="molecule type" value="Genomic_DNA"/>
</dbReference>
<protein>
    <submittedName>
        <fullName evidence="2">Ribosomal RNA large subunit methyltransferase I</fullName>
    </submittedName>
</protein>
<evidence type="ECO:0000256" key="1">
    <source>
        <dbReference type="SAM" id="Phobius"/>
    </source>
</evidence>
<organism evidence="2 3">
    <name type="scientific">Orchesella cincta</name>
    <name type="common">Springtail</name>
    <name type="synonym">Podura cincta</name>
    <dbReference type="NCBI Taxonomy" id="48709"/>
    <lineage>
        <taxon>Eukaryota</taxon>
        <taxon>Metazoa</taxon>
        <taxon>Ecdysozoa</taxon>
        <taxon>Arthropoda</taxon>
        <taxon>Hexapoda</taxon>
        <taxon>Collembola</taxon>
        <taxon>Entomobryomorpha</taxon>
        <taxon>Entomobryoidea</taxon>
        <taxon>Orchesellidae</taxon>
        <taxon>Orchesellinae</taxon>
        <taxon>Orchesella</taxon>
    </lineage>
</organism>
<dbReference type="STRING" id="48709.A0A1D2N1Q4"/>
<accession>A0A1D2N1Q4</accession>
<proteinExistence type="predicted"/>
<dbReference type="GO" id="GO:0008168">
    <property type="term" value="F:methyltransferase activity"/>
    <property type="evidence" value="ECO:0007669"/>
    <property type="project" value="UniProtKB-KW"/>
</dbReference>